<dbReference type="Proteomes" id="UP001194696">
    <property type="component" value="Unassembled WGS sequence"/>
</dbReference>
<feature type="region of interest" description="Disordered" evidence="1">
    <location>
        <begin position="562"/>
        <end position="585"/>
    </location>
</feature>
<dbReference type="PANTHER" id="PTHR13526">
    <property type="entry name" value="TRANSCRIPTION FACTOR SPT20 HOMOLOG"/>
    <property type="match status" value="1"/>
</dbReference>
<dbReference type="PANTHER" id="PTHR13526:SF8">
    <property type="entry name" value="TRANSCRIPTION FACTOR SPT20 HOMOLOG"/>
    <property type="match status" value="1"/>
</dbReference>
<feature type="compositionally biased region" description="Low complexity" evidence="1">
    <location>
        <begin position="101"/>
        <end position="119"/>
    </location>
</feature>
<feature type="region of interest" description="Disordered" evidence="1">
    <location>
        <begin position="1"/>
        <end position="46"/>
    </location>
</feature>
<feature type="compositionally biased region" description="Low complexity" evidence="1">
    <location>
        <begin position="191"/>
        <end position="201"/>
    </location>
</feature>
<gene>
    <name evidence="2" type="ORF">BGZ96_010992</name>
</gene>
<dbReference type="InterPro" id="IPR021950">
    <property type="entry name" value="Spt20"/>
</dbReference>
<sequence>MAMADSPITQVSQDTPHETMISSSANSPITQVAPPPAPPPTASQYYTPGQQFYPSKFILDLRGTRFDLDRETLVALPESILVVMFPNGLILRPKSSGGGAATNATTTTSSASATASAGTAGPGGAGRGVGGTAVTAGQLKGKSSAGTGLAQAAAAAIGGSSGTGAGANASAGMGSNSGIAGGHGHYPSESTYTDYSDYSDYSYDDYDDDDEEGHGLDREELLDDEDLTDDDEEEEEQVIVVDFDPVCLQYILDNYRQAQRARDIERRIRMQEHERQLQLQLQQQQHLLQQLQLQQQQQQGPAASTTNVSLPITATSTGETTDAALPTSSESKASSTYQQPLPLNSMVPQNPLLNKQAIIVLREELDYFVIPPPSKSRPATNGTIPATTPFSISTPPNDSKSTTPTSVPRAQASRDSADGPLPLLGTTPSITPSSTTPSKSPPTQQSSSSSSSAGATPRMSGSIPPRISTFSSGAAATAPPSDQPKMIKTQCGHILLKDRKIFAALQRNIDKEKNQAEQQLMDMLCVSGFQKEGEWGYRRVEPKRTTVVSVAMVMLRTTAQPYSTTTASSSSPSPSAAPTVSTPAATTAEVDQELGMARTIDEKDQATPSQQEEEEIQGQQKQQEQSEEQEQEQEQERREQEQKQIRIQQQQQQQQQQFQMAIAEKLLLFWRKPARKCWWDGVQVEVHQDPSDTTITPLVPIRLWARRTWTLELVLV</sequence>
<name>A0ABQ7JTH2_9FUNG</name>
<reference evidence="2 3" key="1">
    <citation type="journal article" date="2020" name="Fungal Divers.">
        <title>Resolving the Mortierellaceae phylogeny through synthesis of multi-gene phylogenetics and phylogenomics.</title>
        <authorList>
            <person name="Vandepol N."/>
            <person name="Liber J."/>
            <person name="Desiro A."/>
            <person name="Na H."/>
            <person name="Kennedy M."/>
            <person name="Barry K."/>
            <person name="Grigoriev I.V."/>
            <person name="Miller A.N."/>
            <person name="O'Donnell K."/>
            <person name="Stajich J.E."/>
            <person name="Bonito G."/>
        </authorList>
    </citation>
    <scope>NUCLEOTIDE SEQUENCE [LARGE SCALE GENOMIC DNA]</scope>
    <source>
        <strain evidence="2 3">AD045</strain>
    </source>
</reference>
<proteinExistence type="predicted"/>
<feature type="compositionally biased region" description="Acidic residues" evidence="1">
    <location>
        <begin position="220"/>
        <end position="235"/>
    </location>
</feature>
<keyword evidence="3" id="KW-1185">Reference proteome</keyword>
<evidence type="ECO:0000313" key="3">
    <source>
        <dbReference type="Proteomes" id="UP001194696"/>
    </source>
</evidence>
<feature type="compositionally biased region" description="Acidic residues" evidence="1">
    <location>
        <begin position="202"/>
        <end position="212"/>
    </location>
</feature>
<feature type="compositionally biased region" description="Polar residues" evidence="1">
    <location>
        <begin position="377"/>
        <end position="408"/>
    </location>
</feature>
<feature type="region of interest" description="Disordered" evidence="1">
    <location>
        <begin position="191"/>
        <end position="235"/>
    </location>
</feature>
<dbReference type="EMBL" id="JAAAIM010000748">
    <property type="protein sequence ID" value="KAG0284656.1"/>
    <property type="molecule type" value="Genomic_DNA"/>
</dbReference>
<accession>A0ABQ7JTH2</accession>
<evidence type="ECO:0000256" key="1">
    <source>
        <dbReference type="SAM" id="MobiDB-lite"/>
    </source>
</evidence>
<feature type="region of interest" description="Disordered" evidence="1">
    <location>
        <begin position="96"/>
        <end position="130"/>
    </location>
</feature>
<feature type="region of interest" description="Disordered" evidence="1">
    <location>
        <begin position="602"/>
        <end position="640"/>
    </location>
</feature>
<comment type="caution">
    <text evidence="2">The sequence shown here is derived from an EMBL/GenBank/DDBJ whole genome shotgun (WGS) entry which is preliminary data.</text>
</comment>
<feature type="compositionally biased region" description="Low complexity" evidence="1">
    <location>
        <begin position="426"/>
        <end position="452"/>
    </location>
</feature>
<feature type="region of interest" description="Disordered" evidence="1">
    <location>
        <begin position="371"/>
        <end position="486"/>
    </location>
</feature>
<feature type="compositionally biased region" description="Gly residues" evidence="1">
    <location>
        <begin position="120"/>
        <end position="130"/>
    </location>
</feature>
<evidence type="ECO:0000313" key="2">
    <source>
        <dbReference type="EMBL" id="KAG0284656.1"/>
    </source>
</evidence>
<feature type="region of interest" description="Disordered" evidence="1">
    <location>
        <begin position="316"/>
        <end position="345"/>
    </location>
</feature>
<feature type="compositionally biased region" description="Polar residues" evidence="1">
    <location>
        <begin position="7"/>
        <end position="30"/>
    </location>
</feature>
<organism evidence="2 3">
    <name type="scientific">Linnemannia gamsii</name>
    <dbReference type="NCBI Taxonomy" id="64522"/>
    <lineage>
        <taxon>Eukaryota</taxon>
        <taxon>Fungi</taxon>
        <taxon>Fungi incertae sedis</taxon>
        <taxon>Mucoromycota</taxon>
        <taxon>Mortierellomycotina</taxon>
        <taxon>Mortierellomycetes</taxon>
        <taxon>Mortierellales</taxon>
        <taxon>Mortierellaceae</taxon>
        <taxon>Linnemannia</taxon>
    </lineage>
</organism>
<protein>
    <submittedName>
        <fullName evidence="2">Uncharacterized protein</fullName>
    </submittedName>
</protein>